<dbReference type="PANTHER" id="PTHR12626">
    <property type="entry name" value="PROGRAMMED CELL DEATH 4"/>
    <property type="match status" value="1"/>
</dbReference>
<dbReference type="InterPro" id="IPR039778">
    <property type="entry name" value="PDCD4"/>
</dbReference>
<evidence type="ECO:0000256" key="2">
    <source>
        <dbReference type="ARBA" id="ARBA00005497"/>
    </source>
</evidence>
<feature type="region of interest" description="Disordered" evidence="9">
    <location>
        <begin position="200"/>
        <end position="222"/>
    </location>
</feature>
<keyword evidence="6" id="KW-0689">Ribosomal protein</keyword>
<evidence type="ECO:0000259" key="10">
    <source>
        <dbReference type="PROSITE" id="PS51366"/>
    </source>
</evidence>
<evidence type="ECO:0000313" key="11">
    <source>
        <dbReference type="EMBL" id="KAG8464659.1"/>
    </source>
</evidence>
<evidence type="ECO:0000256" key="3">
    <source>
        <dbReference type="ARBA" id="ARBA00007197"/>
    </source>
</evidence>
<evidence type="ECO:0000256" key="6">
    <source>
        <dbReference type="ARBA" id="ARBA00022980"/>
    </source>
</evidence>
<dbReference type="Proteomes" id="UP000751190">
    <property type="component" value="Unassembled WGS sequence"/>
</dbReference>
<evidence type="ECO:0000256" key="1">
    <source>
        <dbReference type="ARBA" id="ARBA00004496"/>
    </source>
</evidence>
<dbReference type="GO" id="GO:0005840">
    <property type="term" value="C:ribosome"/>
    <property type="evidence" value="ECO:0007669"/>
    <property type="project" value="UniProtKB-KW"/>
</dbReference>
<evidence type="ECO:0000256" key="8">
    <source>
        <dbReference type="ARBA" id="ARBA00023274"/>
    </source>
</evidence>
<comment type="similarity">
    <text evidence="2">Belongs to the PDCD4 family.</text>
</comment>
<dbReference type="AlphaFoldDB" id="A0A8J5XQ40"/>
<proteinExistence type="inferred from homology"/>
<organism evidence="11 12">
    <name type="scientific">Diacronema lutheri</name>
    <name type="common">Unicellular marine alga</name>
    <name type="synonym">Monochrysis lutheri</name>
    <dbReference type="NCBI Taxonomy" id="2081491"/>
    <lineage>
        <taxon>Eukaryota</taxon>
        <taxon>Haptista</taxon>
        <taxon>Haptophyta</taxon>
        <taxon>Pavlovophyceae</taxon>
        <taxon>Pavlovales</taxon>
        <taxon>Pavlovaceae</taxon>
        <taxon>Diacronema</taxon>
    </lineage>
</organism>
<dbReference type="SUPFAM" id="SSF48300">
    <property type="entry name" value="Ribosomal protein L7/12, oligomerisation (N-terminal) domain"/>
    <property type="match status" value="1"/>
</dbReference>
<keyword evidence="8" id="KW-0687">Ribonucleoprotein</keyword>
<dbReference type="Gene3D" id="1.25.40.180">
    <property type="match status" value="3"/>
</dbReference>
<protein>
    <recommendedName>
        <fullName evidence="10">MI domain-containing protein</fullName>
    </recommendedName>
</protein>
<comment type="similarity">
    <text evidence="3">Belongs to the bacterial ribosomal protein bL12 family.</text>
</comment>
<comment type="caution">
    <text evidence="11">The sequence shown here is derived from an EMBL/GenBank/DDBJ whole genome shotgun (WGS) entry which is preliminary data.</text>
</comment>
<dbReference type="InterPro" id="IPR014719">
    <property type="entry name" value="Ribosomal_bL12_C/ClpS-like"/>
</dbReference>
<dbReference type="FunFam" id="3.30.1390.10:FF:000001">
    <property type="entry name" value="50S ribosomal protein L7/L12"/>
    <property type="match status" value="1"/>
</dbReference>
<dbReference type="InterPro" id="IPR000206">
    <property type="entry name" value="Ribosomal_bL12"/>
</dbReference>
<dbReference type="PANTHER" id="PTHR12626:SF0">
    <property type="entry name" value="PROGRAMMED CELL DEATH PROTEIN 4"/>
    <property type="match status" value="1"/>
</dbReference>
<dbReference type="Pfam" id="PF02847">
    <property type="entry name" value="MA3"/>
    <property type="match status" value="3"/>
</dbReference>
<dbReference type="InterPro" id="IPR016024">
    <property type="entry name" value="ARM-type_fold"/>
</dbReference>
<feature type="domain" description="MI" evidence="10">
    <location>
        <begin position="304"/>
        <end position="426"/>
    </location>
</feature>
<dbReference type="SMART" id="SM00544">
    <property type="entry name" value="MA3"/>
    <property type="match status" value="3"/>
</dbReference>
<dbReference type="GO" id="GO:0045892">
    <property type="term" value="P:negative regulation of DNA-templated transcription"/>
    <property type="evidence" value="ECO:0007669"/>
    <property type="project" value="InterPro"/>
</dbReference>
<name>A0A8J5XQ40_DIALT</name>
<dbReference type="EMBL" id="JAGTXO010000012">
    <property type="protein sequence ID" value="KAG8464659.1"/>
    <property type="molecule type" value="Genomic_DNA"/>
</dbReference>
<keyword evidence="7" id="KW-0539">Nucleus</keyword>
<accession>A0A8J5XQ40</accession>
<feature type="domain" description="MI" evidence="10">
    <location>
        <begin position="469"/>
        <end position="591"/>
    </location>
</feature>
<dbReference type="GO" id="GO:0005737">
    <property type="term" value="C:cytoplasm"/>
    <property type="evidence" value="ECO:0007669"/>
    <property type="project" value="UniProtKB-SubCell"/>
</dbReference>
<dbReference type="GO" id="GO:0006412">
    <property type="term" value="P:translation"/>
    <property type="evidence" value="ECO:0007669"/>
    <property type="project" value="InterPro"/>
</dbReference>
<dbReference type="SUPFAM" id="SSF48371">
    <property type="entry name" value="ARM repeat"/>
    <property type="match status" value="3"/>
</dbReference>
<dbReference type="InterPro" id="IPR003891">
    <property type="entry name" value="Initiation_fac_eIF4g_MI"/>
</dbReference>
<dbReference type="GO" id="GO:0003735">
    <property type="term" value="F:structural constituent of ribosome"/>
    <property type="evidence" value="ECO:0007669"/>
    <property type="project" value="InterPro"/>
</dbReference>
<evidence type="ECO:0000256" key="5">
    <source>
        <dbReference type="ARBA" id="ARBA00022737"/>
    </source>
</evidence>
<sequence>MLARGALCARLGARAARPLSALSTSRRAFHRSAALRNEAASAPRSEKVERLTGEIASLTLLEAAELTESLKERLGIKDVMMAAPMGASAPAAPVAAAAAPAAAEPVVEKTEFTVILQSFDAAAKIKLIKEVRALTGLGLKEAKEAVEGAPKALKEAVKKAEAEDIKAKLEAAGGKVKLDRAAPPARLRPTQQILKTGACVSSDFAPPPRRASESHPPRSKADMATKAHAVPLAQFLGATKGRDDDLPSASATRDDQPAGTKYIVEWNGDGPLPLPPDVVKANVEKTVFTASNRLHTRPPASLDEFKAKVIDLVREYFDSADVMEVVRQLDELQSPRHHDQLVRRAIVLSLERSDREREMAAVLISSLHVRRIISSAQVFDAFIVLLETAADILLDNPRADGMLAHFLADAVLDGCLTPTFILEPPPLSVRLTQQQVDVAKRVLADAARRLHEGTAMAAPSEAMHVPLKEVKLRIESLIAEYLQASDVSEVSRRLREGQVHLPLRHEVVKRGVRVALQRGPEECESVSRLLSALYGQTLPAAEIARGFEALIDEASDLLIDVPATPLLLGNFLARAVSDEVLAASFVEHALRTKPADDVGAAALKRAKALLAIGHNSHRMARIWGPRAMAATAPVGEVKAMFQDVVDEFFVSKDADEAQRALDELGVPAYHHEFAKKLLRRALEGSAGDREGAIRLLAQLTAGENATVARESVAQGFERLREALDDLRLDTPSAPQLLAELRASARANDVVSA</sequence>
<dbReference type="OrthoDB" id="414546at2759"/>
<feature type="domain" description="MI" evidence="10">
    <location>
        <begin position="636"/>
        <end position="752"/>
    </location>
</feature>
<dbReference type="NCBIfam" id="TIGR00855">
    <property type="entry name" value="L12"/>
    <property type="match status" value="1"/>
</dbReference>
<dbReference type="HAMAP" id="MF_00368">
    <property type="entry name" value="Ribosomal_bL12"/>
    <property type="match status" value="1"/>
</dbReference>
<dbReference type="Gene3D" id="1.20.5.710">
    <property type="entry name" value="Single helix bin"/>
    <property type="match status" value="1"/>
</dbReference>
<reference evidence="11" key="1">
    <citation type="submission" date="2021-05" db="EMBL/GenBank/DDBJ databases">
        <title>The genome of the haptophyte Pavlova lutheri (Diacronema luteri, Pavlovales) - a model for lipid biosynthesis in eukaryotic algae.</title>
        <authorList>
            <person name="Hulatt C.J."/>
            <person name="Posewitz M.C."/>
        </authorList>
    </citation>
    <scope>NUCLEOTIDE SEQUENCE</scope>
    <source>
        <strain evidence="11">NIVA-4/92</strain>
    </source>
</reference>
<dbReference type="CDD" id="cd00387">
    <property type="entry name" value="Ribosomal_L7_L12"/>
    <property type="match status" value="1"/>
</dbReference>
<evidence type="ECO:0000313" key="12">
    <source>
        <dbReference type="Proteomes" id="UP000751190"/>
    </source>
</evidence>
<gene>
    <name evidence="11" type="ORF">KFE25_010027</name>
</gene>
<dbReference type="Pfam" id="PF00542">
    <property type="entry name" value="Ribosomal_L12"/>
    <property type="match status" value="1"/>
</dbReference>
<dbReference type="SUPFAM" id="SSF54736">
    <property type="entry name" value="ClpS-like"/>
    <property type="match status" value="1"/>
</dbReference>
<dbReference type="InterPro" id="IPR013823">
    <property type="entry name" value="Ribosomal_bL12_C"/>
</dbReference>
<keyword evidence="12" id="KW-1185">Reference proteome</keyword>
<dbReference type="InterPro" id="IPR036235">
    <property type="entry name" value="Ribosomal_bL12_oligo_N_sf"/>
</dbReference>
<evidence type="ECO:0000256" key="7">
    <source>
        <dbReference type="ARBA" id="ARBA00023242"/>
    </source>
</evidence>
<evidence type="ECO:0000256" key="9">
    <source>
        <dbReference type="SAM" id="MobiDB-lite"/>
    </source>
</evidence>
<keyword evidence="4" id="KW-0963">Cytoplasm</keyword>
<feature type="compositionally biased region" description="Basic and acidic residues" evidence="9">
    <location>
        <begin position="210"/>
        <end position="222"/>
    </location>
</feature>
<keyword evidence="5" id="KW-0677">Repeat</keyword>
<dbReference type="GO" id="GO:1990904">
    <property type="term" value="C:ribonucleoprotein complex"/>
    <property type="evidence" value="ECO:0007669"/>
    <property type="project" value="UniProtKB-KW"/>
</dbReference>
<comment type="subcellular location">
    <subcellularLocation>
        <location evidence="1">Cytoplasm</location>
    </subcellularLocation>
</comment>
<dbReference type="PROSITE" id="PS51366">
    <property type="entry name" value="MI"/>
    <property type="match status" value="3"/>
</dbReference>
<dbReference type="Gene3D" id="3.30.1390.10">
    <property type="match status" value="1"/>
</dbReference>
<evidence type="ECO:0000256" key="4">
    <source>
        <dbReference type="ARBA" id="ARBA00022490"/>
    </source>
</evidence>